<evidence type="ECO:0000313" key="1">
    <source>
        <dbReference type="EMBL" id="QHT03803.1"/>
    </source>
</evidence>
<accession>A0A6C0CHM3</accession>
<dbReference type="AlphaFoldDB" id="A0A6C0CHM3"/>
<reference evidence="1" key="1">
    <citation type="journal article" date="2020" name="Nature">
        <title>Giant virus diversity and host interactions through global metagenomics.</title>
        <authorList>
            <person name="Schulz F."/>
            <person name="Roux S."/>
            <person name="Paez-Espino D."/>
            <person name="Jungbluth S."/>
            <person name="Walsh D.A."/>
            <person name="Denef V.J."/>
            <person name="McMahon K.D."/>
            <person name="Konstantinidis K.T."/>
            <person name="Eloe-Fadrosh E.A."/>
            <person name="Kyrpides N.C."/>
            <person name="Woyke T."/>
        </authorList>
    </citation>
    <scope>NUCLEOTIDE SEQUENCE</scope>
    <source>
        <strain evidence="1">GVMAG-M-3300021120-1</strain>
    </source>
</reference>
<sequence length="189" mass="23135">MAFGYMTFEEIDFLLKRNWFVSEQDIHDLLGFADDDTFWELYAARDRYARRIRRIIAPLDYIHDKPLFKHYVADISNDEIEKMHEDMRKKVRADMEHEWQAYLGRCRPERPPGIIDEEIEEKRLEIEKVQEELRTYRDIHGGRDRKRIDEFNRRIAQKWDEEAVLQQKKAKTDDKWLELHKINFHLGEI</sequence>
<protein>
    <submittedName>
        <fullName evidence="1">Uncharacterized protein</fullName>
    </submittedName>
</protein>
<organism evidence="1">
    <name type="scientific">viral metagenome</name>
    <dbReference type="NCBI Taxonomy" id="1070528"/>
    <lineage>
        <taxon>unclassified sequences</taxon>
        <taxon>metagenomes</taxon>
        <taxon>organismal metagenomes</taxon>
    </lineage>
</organism>
<name>A0A6C0CHM3_9ZZZZ</name>
<dbReference type="EMBL" id="MN739417">
    <property type="protein sequence ID" value="QHT03803.1"/>
    <property type="molecule type" value="Genomic_DNA"/>
</dbReference>
<proteinExistence type="predicted"/>